<evidence type="ECO:0000313" key="1">
    <source>
        <dbReference type="EMBL" id="QEL16162.1"/>
    </source>
</evidence>
<evidence type="ECO:0000313" key="2">
    <source>
        <dbReference type="Proteomes" id="UP000324974"/>
    </source>
</evidence>
<dbReference type="RefSeq" id="WP_246173732.1">
    <property type="nucleotide sequence ID" value="NZ_CP042425.1"/>
</dbReference>
<sequence>MTEVEWLTAIDPIPMLEFLKGKTSDRKLRLLGIALARASWSRLEDERSRRAIEAAERFADGMIDATAMEPVVDGAWDVRDELWDAGPESHDDRLWLAEAAALTASIYEWSITFDRPGSQAADYPFWPISPTHCELIRDIFGNPFRPIAVDPSWLSSAAIAHGIYDDKAFDRLAILADALQDAGCENADILSHCRSDGPHVRGCWVVDLVLGKE</sequence>
<gene>
    <name evidence="1" type="ORF">PX52LOC_03101</name>
</gene>
<protein>
    <submittedName>
        <fullName evidence="1">SMI1/KNR4 family protein</fullName>
    </submittedName>
</protein>
<dbReference type="Proteomes" id="UP000324974">
    <property type="component" value="Chromosome"/>
</dbReference>
<dbReference type="EMBL" id="CP042425">
    <property type="protein sequence ID" value="QEL16162.1"/>
    <property type="molecule type" value="Genomic_DNA"/>
</dbReference>
<accession>A0A5C1AEP5</accession>
<proteinExistence type="predicted"/>
<keyword evidence="2" id="KW-1185">Reference proteome</keyword>
<dbReference type="KEGG" id="lrs:PX52LOC_03101"/>
<organism evidence="1 2">
    <name type="scientific">Limnoglobus roseus</name>
    <dbReference type="NCBI Taxonomy" id="2598579"/>
    <lineage>
        <taxon>Bacteria</taxon>
        <taxon>Pseudomonadati</taxon>
        <taxon>Planctomycetota</taxon>
        <taxon>Planctomycetia</taxon>
        <taxon>Gemmatales</taxon>
        <taxon>Gemmataceae</taxon>
        <taxon>Limnoglobus</taxon>
    </lineage>
</organism>
<name>A0A5C1AEP5_9BACT</name>
<reference evidence="2" key="1">
    <citation type="submission" date="2019-08" db="EMBL/GenBank/DDBJ databases">
        <title>Limnoglobus roseus gen. nov., sp. nov., a novel freshwater planctomycete with a giant genome from the family Gemmataceae.</title>
        <authorList>
            <person name="Kulichevskaya I.S."/>
            <person name="Naumoff D.G."/>
            <person name="Miroshnikov K."/>
            <person name="Ivanova A."/>
            <person name="Philippov D.A."/>
            <person name="Hakobyan A."/>
            <person name="Rijpstra I.C."/>
            <person name="Sinninghe Damste J.S."/>
            <person name="Liesack W."/>
            <person name="Dedysh S.N."/>
        </authorList>
    </citation>
    <scope>NUCLEOTIDE SEQUENCE [LARGE SCALE GENOMIC DNA]</scope>
    <source>
        <strain evidence="2">PX52</strain>
    </source>
</reference>
<dbReference type="AlphaFoldDB" id="A0A5C1AEP5"/>